<dbReference type="Proteomes" id="UP000037660">
    <property type="component" value="Unassembled WGS sequence"/>
</dbReference>
<reference evidence="3" key="1">
    <citation type="submission" date="2015-07" db="EMBL/GenBank/DDBJ databases">
        <title>Discovery of a poly(ethylene terephthalate assimilation.</title>
        <authorList>
            <person name="Yoshida S."/>
            <person name="Hiraga K."/>
            <person name="Takehana T."/>
            <person name="Taniguchi I."/>
            <person name="Yamaji H."/>
            <person name="Maeda Y."/>
            <person name="Toyohara K."/>
            <person name="Miyamoto K."/>
            <person name="Kimura Y."/>
            <person name="Oda K."/>
        </authorList>
    </citation>
    <scope>NUCLEOTIDE SEQUENCE [LARGE SCALE GENOMIC DNA]</scope>
    <source>
        <strain evidence="3">NBRC 110686 / TISTR 2288 / 201-F6</strain>
    </source>
</reference>
<gene>
    <name evidence="2" type="ORF">ISF6_0700</name>
</gene>
<keyword evidence="3" id="KW-1185">Reference proteome</keyword>
<dbReference type="AlphaFoldDB" id="A0A0K8NXU7"/>
<evidence type="ECO:0000256" key="1">
    <source>
        <dbReference type="SAM" id="MobiDB-lite"/>
    </source>
</evidence>
<evidence type="ECO:0000313" key="2">
    <source>
        <dbReference type="EMBL" id="GAP35129.1"/>
    </source>
</evidence>
<organism evidence="2 3">
    <name type="scientific">Piscinibacter sakaiensis</name>
    <name type="common">Ideonella sakaiensis</name>
    <dbReference type="NCBI Taxonomy" id="1547922"/>
    <lineage>
        <taxon>Bacteria</taxon>
        <taxon>Pseudomonadati</taxon>
        <taxon>Pseudomonadota</taxon>
        <taxon>Betaproteobacteria</taxon>
        <taxon>Burkholderiales</taxon>
        <taxon>Sphaerotilaceae</taxon>
        <taxon>Piscinibacter</taxon>
    </lineage>
</organism>
<sequence>MYRRGRSGRGPVAPGGDVPAGARRCRARRSPPSGRARAEGRAGRVAAQRAALRAPQCRVAASGVGWPGT</sequence>
<name>A0A0K8NXU7_PISS1</name>
<evidence type="ECO:0000313" key="3">
    <source>
        <dbReference type="Proteomes" id="UP000037660"/>
    </source>
</evidence>
<reference evidence="2 3" key="2">
    <citation type="journal article" date="2016" name="Science">
        <title>A bacterium that degrades and assimilates poly(ethylene terephthalate).</title>
        <authorList>
            <person name="Yoshida S."/>
            <person name="Hiraga K."/>
            <person name="Takehana T."/>
            <person name="Taniguchi I."/>
            <person name="Yamaji H."/>
            <person name="Maeda Y."/>
            <person name="Toyohara K."/>
            <person name="Miyamoto K."/>
            <person name="Kimura Y."/>
            <person name="Oda K."/>
        </authorList>
    </citation>
    <scope>NUCLEOTIDE SEQUENCE [LARGE SCALE GENOMIC DNA]</scope>
    <source>
        <strain evidence="3">NBRC 110686 / TISTR 2288 / 201-F6</strain>
    </source>
</reference>
<accession>A0A0K8NXU7</accession>
<dbReference type="EMBL" id="BBYR01000014">
    <property type="protein sequence ID" value="GAP35129.1"/>
    <property type="molecule type" value="Genomic_DNA"/>
</dbReference>
<comment type="caution">
    <text evidence="2">The sequence shown here is derived from an EMBL/GenBank/DDBJ whole genome shotgun (WGS) entry which is preliminary data.</text>
</comment>
<feature type="region of interest" description="Disordered" evidence="1">
    <location>
        <begin position="1"/>
        <end position="49"/>
    </location>
</feature>
<protein>
    <submittedName>
        <fullName evidence="2">Uncharacterized protein</fullName>
    </submittedName>
</protein>
<proteinExistence type="predicted"/>
<feature type="compositionally biased region" description="Low complexity" evidence="1">
    <location>
        <begin position="9"/>
        <end position="22"/>
    </location>
</feature>